<dbReference type="SUPFAM" id="SSF50182">
    <property type="entry name" value="Sm-like ribonucleoproteins"/>
    <property type="match status" value="1"/>
</dbReference>
<feature type="transmembrane region" description="Helical" evidence="6">
    <location>
        <begin position="149"/>
        <end position="166"/>
    </location>
</feature>
<protein>
    <submittedName>
        <fullName evidence="8">Mechanosensitive ion channel-like protein</fullName>
    </submittedName>
</protein>
<sequence length="378" mass="41760">MDPLEQVETAIAPVAAQVPEPVWPWLIVSVGALAAIAVHRFLWRAVLRIVRGRSGLLPSLVRRLKRPSRLFFLVLAIGLLVNVAGLPSEWRAGLSHAAVALLIVIAGWIVSLAIDVSCDRFLARLNFEADEINSGARSQATQIRMIQRLGRIIVGVLTAGLVLSTFDSVRQFGVSLFASAGAAGLVLGFAARPVLANLIAGIQIALTQPIRLDDVVIVEGEWGWIEEIAATYVVVRIWDLRRMIVPLSYFIEQPFENWTRDSGQIIGAVTLHLDYTAPMGAIREKVMETVKTSRFWDGDVVNLQVIEADRESVQIRALMSARNSPTAWELRCDVRERLLGWLQETHPEALPRIRAELQPDRSAPSMREGTPLKSVLQG</sequence>
<feature type="transmembrane region" description="Helical" evidence="6">
    <location>
        <begin position="94"/>
        <end position="114"/>
    </location>
</feature>
<evidence type="ECO:0000256" key="3">
    <source>
        <dbReference type="ARBA" id="ARBA00022989"/>
    </source>
</evidence>
<gene>
    <name evidence="8" type="ORF">LX81_01324</name>
</gene>
<dbReference type="AlphaFoldDB" id="A0A2W7Q754"/>
<keyword evidence="9" id="KW-1185">Reference proteome</keyword>
<evidence type="ECO:0000313" key="9">
    <source>
        <dbReference type="Proteomes" id="UP000248916"/>
    </source>
</evidence>
<dbReference type="InterPro" id="IPR010920">
    <property type="entry name" value="LSM_dom_sf"/>
</dbReference>
<dbReference type="Gene3D" id="1.10.287.1260">
    <property type="match status" value="1"/>
</dbReference>
<evidence type="ECO:0000259" key="7">
    <source>
        <dbReference type="Pfam" id="PF00924"/>
    </source>
</evidence>
<dbReference type="PANTHER" id="PTHR30566:SF25">
    <property type="entry name" value="INNER MEMBRANE PROTEIN"/>
    <property type="match status" value="1"/>
</dbReference>
<name>A0A2W7Q754_9RHOB</name>
<dbReference type="RefSeq" id="WP_111536493.1">
    <property type="nucleotide sequence ID" value="NZ_QKZL01000004.1"/>
</dbReference>
<keyword evidence="4 6" id="KW-0472">Membrane</keyword>
<dbReference type="PANTHER" id="PTHR30566">
    <property type="entry name" value="YNAI-RELATED MECHANOSENSITIVE ION CHANNEL"/>
    <property type="match status" value="1"/>
</dbReference>
<reference evidence="8 9" key="1">
    <citation type="submission" date="2018-06" db="EMBL/GenBank/DDBJ databases">
        <title>Genomic Encyclopedia of Archaeal and Bacterial Type Strains, Phase II (KMG-II): from individual species to whole genera.</title>
        <authorList>
            <person name="Goeker M."/>
        </authorList>
    </citation>
    <scope>NUCLEOTIDE SEQUENCE [LARGE SCALE GENOMIC DNA]</scope>
    <source>
        <strain evidence="8 9">DSM 22009</strain>
    </source>
</reference>
<dbReference type="Proteomes" id="UP000248916">
    <property type="component" value="Unassembled WGS sequence"/>
</dbReference>
<feature type="transmembrane region" description="Helical" evidence="6">
    <location>
        <begin position="172"/>
        <end position="191"/>
    </location>
</feature>
<accession>A0A2W7Q754</accession>
<comment type="subcellular location">
    <subcellularLocation>
        <location evidence="1">Membrane</location>
    </subcellularLocation>
</comment>
<dbReference type="Gene3D" id="2.30.30.60">
    <property type="match status" value="1"/>
</dbReference>
<evidence type="ECO:0000313" key="8">
    <source>
        <dbReference type="EMBL" id="PZX17599.1"/>
    </source>
</evidence>
<evidence type="ECO:0000256" key="2">
    <source>
        <dbReference type="ARBA" id="ARBA00022692"/>
    </source>
</evidence>
<comment type="caution">
    <text evidence="8">The sequence shown here is derived from an EMBL/GenBank/DDBJ whole genome shotgun (WGS) entry which is preliminary data.</text>
</comment>
<dbReference type="GO" id="GO:0008381">
    <property type="term" value="F:mechanosensitive monoatomic ion channel activity"/>
    <property type="evidence" value="ECO:0007669"/>
    <property type="project" value="UniProtKB-ARBA"/>
</dbReference>
<feature type="transmembrane region" description="Helical" evidence="6">
    <location>
        <begin position="22"/>
        <end position="43"/>
    </location>
</feature>
<feature type="domain" description="Mechanosensitive ion channel MscS" evidence="7">
    <location>
        <begin position="194"/>
        <end position="260"/>
    </location>
</feature>
<keyword evidence="2 6" id="KW-0812">Transmembrane</keyword>
<dbReference type="InterPro" id="IPR023408">
    <property type="entry name" value="MscS_beta-dom_sf"/>
</dbReference>
<dbReference type="OrthoDB" id="9792218at2"/>
<dbReference type="GO" id="GO:0016020">
    <property type="term" value="C:membrane"/>
    <property type="evidence" value="ECO:0007669"/>
    <property type="project" value="UniProtKB-SubCell"/>
</dbReference>
<feature type="transmembrane region" description="Helical" evidence="6">
    <location>
        <begin position="70"/>
        <end position="88"/>
    </location>
</feature>
<dbReference type="EMBL" id="QKZL01000004">
    <property type="protein sequence ID" value="PZX17599.1"/>
    <property type="molecule type" value="Genomic_DNA"/>
</dbReference>
<feature type="region of interest" description="Disordered" evidence="5">
    <location>
        <begin position="358"/>
        <end position="378"/>
    </location>
</feature>
<evidence type="ECO:0000256" key="5">
    <source>
        <dbReference type="SAM" id="MobiDB-lite"/>
    </source>
</evidence>
<dbReference type="Pfam" id="PF00924">
    <property type="entry name" value="MS_channel_2nd"/>
    <property type="match status" value="1"/>
</dbReference>
<dbReference type="InterPro" id="IPR006685">
    <property type="entry name" value="MscS_channel_2nd"/>
</dbReference>
<evidence type="ECO:0000256" key="4">
    <source>
        <dbReference type="ARBA" id="ARBA00023136"/>
    </source>
</evidence>
<evidence type="ECO:0000256" key="1">
    <source>
        <dbReference type="ARBA" id="ARBA00004370"/>
    </source>
</evidence>
<proteinExistence type="predicted"/>
<keyword evidence="3 6" id="KW-1133">Transmembrane helix</keyword>
<evidence type="ECO:0000256" key="6">
    <source>
        <dbReference type="SAM" id="Phobius"/>
    </source>
</evidence>
<organism evidence="8 9">
    <name type="scientific">Palleronia aestuarii</name>
    <dbReference type="NCBI Taxonomy" id="568105"/>
    <lineage>
        <taxon>Bacteria</taxon>
        <taxon>Pseudomonadati</taxon>
        <taxon>Pseudomonadota</taxon>
        <taxon>Alphaproteobacteria</taxon>
        <taxon>Rhodobacterales</taxon>
        <taxon>Roseobacteraceae</taxon>
        <taxon>Palleronia</taxon>
    </lineage>
</organism>